<protein>
    <submittedName>
        <fullName evidence="1">Uncharacterized protein</fullName>
    </submittedName>
</protein>
<sequence length="560" mass="63755">MAGFSGIATEKLTEENYENWKECLKSYFIANDLWDVVCGEYKKPKESEGNYKDWVRKNAMALHAIQISCKGDTMSKLRGNESAEYEWNLLANKVKIEPPNGKFEIQEEEKLSRSEYRDLSKAVERGDWQATRTFLERKTNALREKITLNGDTVFHVAVMAEQTEILKNLLENARKEDLEDTNGRWDTQLSPLLPSMDSKICSKEMVRYLYTKDSTNNAESMNIPIGVAPLFSIVSSLMSFMDQLEKIGWDEAIYDAIKNGIVEFVDEVIESTPEIIWRKDKKGRTIFAHAIVQRQEKIFSHVYNLGAKMRIAVIRHDIFRNNFLHLAAKLSPHSQLDRISGAALQMQRELEWFEEVSRILPPKYMEELNENNKTPGELFTEAHAELVNEGERWMKNTAASCMVVATLIAAVMFTSAFTVPGGNDEREGTPIFLNRNAFLIFVISNAFSLFSSSTSVLVFLGILTSRYAEKDFRKSLPTKLIVGLFTLFFSIVTMMACFGAAISLVLEKRLHWVGIPVIVLSLIPIALYASFQFPLLIEIMIYTFGGGIFKKKKATMHEGK</sequence>
<comment type="caution">
    <text evidence="1">The sequence shown here is derived from an EMBL/GenBank/DDBJ whole genome shotgun (WGS) entry which is preliminary data.</text>
</comment>
<evidence type="ECO:0000313" key="2">
    <source>
        <dbReference type="Proteomes" id="UP001163603"/>
    </source>
</evidence>
<proteinExistence type="predicted"/>
<dbReference type="EMBL" id="CM047740">
    <property type="protein sequence ID" value="KAJ0039765.1"/>
    <property type="molecule type" value="Genomic_DNA"/>
</dbReference>
<gene>
    <name evidence="1" type="ORF">Pint_27200</name>
</gene>
<reference evidence="2" key="1">
    <citation type="journal article" date="2023" name="G3 (Bethesda)">
        <title>Genome assembly and association tests identify interacting loci associated with vigor, precocity, and sex in interspecific pistachio rootstocks.</title>
        <authorList>
            <person name="Palmer W."/>
            <person name="Jacygrad E."/>
            <person name="Sagayaradj S."/>
            <person name="Cavanaugh K."/>
            <person name="Han R."/>
            <person name="Bertier L."/>
            <person name="Beede B."/>
            <person name="Kafkas S."/>
            <person name="Golino D."/>
            <person name="Preece J."/>
            <person name="Michelmore R."/>
        </authorList>
    </citation>
    <scope>NUCLEOTIDE SEQUENCE [LARGE SCALE GENOMIC DNA]</scope>
</reference>
<accession>A0ACC0YNY1</accession>
<evidence type="ECO:0000313" key="1">
    <source>
        <dbReference type="EMBL" id="KAJ0039765.1"/>
    </source>
</evidence>
<keyword evidence="2" id="KW-1185">Reference proteome</keyword>
<organism evidence="1 2">
    <name type="scientific">Pistacia integerrima</name>
    <dbReference type="NCBI Taxonomy" id="434235"/>
    <lineage>
        <taxon>Eukaryota</taxon>
        <taxon>Viridiplantae</taxon>
        <taxon>Streptophyta</taxon>
        <taxon>Embryophyta</taxon>
        <taxon>Tracheophyta</taxon>
        <taxon>Spermatophyta</taxon>
        <taxon>Magnoliopsida</taxon>
        <taxon>eudicotyledons</taxon>
        <taxon>Gunneridae</taxon>
        <taxon>Pentapetalae</taxon>
        <taxon>rosids</taxon>
        <taxon>malvids</taxon>
        <taxon>Sapindales</taxon>
        <taxon>Anacardiaceae</taxon>
        <taxon>Pistacia</taxon>
    </lineage>
</organism>
<dbReference type="Proteomes" id="UP001163603">
    <property type="component" value="Chromosome 5"/>
</dbReference>
<name>A0ACC0YNY1_9ROSI</name>